<reference evidence="1 2" key="1">
    <citation type="journal article" date="2018" name="Front. Plant Sci.">
        <title>Red Clover (Trifolium pratense) and Zigzag Clover (T. medium) - A Picture of Genomic Similarities and Differences.</title>
        <authorList>
            <person name="Dluhosova J."/>
            <person name="Istvanek J."/>
            <person name="Nedelnik J."/>
            <person name="Repkova J."/>
        </authorList>
    </citation>
    <scope>NUCLEOTIDE SEQUENCE [LARGE SCALE GENOMIC DNA]</scope>
    <source>
        <strain evidence="2">cv. 10/8</strain>
        <tissue evidence="1">Leaf</tissue>
    </source>
</reference>
<sequence length="65" mass="7374">MERAAQWLMTIDLKTKWRFVEYALKSRSQEVRNYNGKLLQAVLGAGHVALGAMFLREGLACCLLC</sequence>
<keyword evidence="2" id="KW-1185">Reference proteome</keyword>
<evidence type="ECO:0000313" key="2">
    <source>
        <dbReference type="Proteomes" id="UP000265520"/>
    </source>
</evidence>
<evidence type="ECO:0000313" key="1">
    <source>
        <dbReference type="EMBL" id="MCI47424.1"/>
    </source>
</evidence>
<name>A0A392SGW9_9FABA</name>
<proteinExistence type="predicted"/>
<accession>A0A392SGW9</accession>
<comment type="caution">
    <text evidence="1">The sequence shown here is derived from an EMBL/GenBank/DDBJ whole genome shotgun (WGS) entry which is preliminary data.</text>
</comment>
<dbReference type="Proteomes" id="UP000265520">
    <property type="component" value="Unassembled WGS sequence"/>
</dbReference>
<protein>
    <submittedName>
        <fullName evidence="1">Uncharacterized protein</fullName>
    </submittedName>
</protein>
<organism evidence="1 2">
    <name type="scientific">Trifolium medium</name>
    <dbReference type="NCBI Taxonomy" id="97028"/>
    <lineage>
        <taxon>Eukaryota</taxon>
        <taxon>Viridiplantae</taxon>
        <taxon>Streptophyta</taxon>
        <taxon>Embryophyta</taxon>
        <taxon>Tracheophyta</taxon>
        <taxon>Spermatophyta</taxon>
        <taxon>Magnoliopsida</taxon>
        <taxon>eudicotyledons</taxon>
        <taxon>Gunneridae</taxon>
        <taxon>Pentapetalae</taxon>
        <taxon>rosids</taxon>
        <taxon>fabids</taxon>
        <taxon>Fabales</taxon>
        <taxon>Fabaceae</taxon>
        <taxon>Papilionoideae</taxon>
        <taxon>50 kb inversion clade</taxon>
        <taxon>NPAAA clade</taxon>
        <taxon>Hologalegina</taxon>
        <taxon>IRL clade</taxon>
        <taxon>Trifolieae</taxon>
        <taxon>Trifolium</taxon>
    </lineage>
</organism>
<dbReference type="EMBL" id="LXQA010372291">
    <property type="protein sequence ID" value="MCI47424.1"/>
    <property type="molecule type" value="Genomic_DNA"/>
</dbReference>
<dbReference type="AlphaFoldDB" id="A0A392SGW9"/>